<keyword evidence="2" id="KW-0255">Endonuclease</keyword>
<protein>
    <submittedName>
        <fullName evidence="2">HNH endonuclease</fullName>
    </submittedName>
</protein>
<accession>A0AA42ITQ6</accession>
<evidence type="ECO:0000313" key="2">
    <source>
        <dbReference type="EMBL" id="MDH0735039.1"/>
    </source>
</evidence>
<evidence type="ECO:0000259" key="1">
    <source>
        <dbReference type="Pfam" id="PF13391"/>
    </source>
</evidence>
<feature type="domain" description="HNH nuclease" evidence="1">
    <location>
        <begin position="354"/>
        <end position="405"/>
    </location>
</feature>
<dbReference type="EMBL" id="JAOCDZ010000002">
    <property type="protein sequence ID" value="MDH0735039.1"/>
    <property type="molecule type" value="Genomic_DNA"/>
</dbReference>
<reference evidence="2" key="1">
    <citation type="submission" date="2022-09" db="EMBL/GenBank/DDBJ databases">
        <title>Intensive care unit water sources are persistently colonized with multi-drug resistant bacteria and are the site of extensive horizontal gene transfer of antibiotic resistance genes.</title>
        <authorList>
            <person name="Diorio-Toth L."/>
        </authorList>
    </citation>
    <scope>NUCLEOTIDE SEQUENCE</scope>
    <source>
        <strain evidence="2">GD03843</strain>
    </source>
</reference>
<dbReference type="GO" id="GO:0004519">
    <property type="term" value="F:endonuclease activity"/>
    <property type="evidence" value="ECO:0007669"/>
    <property type="project" value="UniProtKB-KW"/>
</dbReference>
<gene>
    <name evidence="2" type="ORF">N5D93_04410</name>
</gene>
<dbReference type="InterPro" id="IPR003615">
    <property type="entry name" value="HNH_nuc"/>
</dbReference>
<proteinExistence type="predicted"/>
<dbReference type="RefSeq" id="WP_279994073.1">
    <property type="nucleotide sequence ID" value="NZ_JAOCDZ010000002.1"/>
</dbReference>
<keyword evidence="2" id="KW-0540">Nuclease</keyword>
<keyword evidence="2" id="KW-0378">Hydrolase</keyword>
<evidence type="ECO:0000313" key="3">
    <source>
        <dbReference type="Proteomes" id="UP001161094"/>
    </source>
</evidence>
<dbReference type="Proteomes" id="UP001161094">
    <property type="component" value="Unassembled WGS sequence"/>
</dbReference>
<comment type="caution">
    <text evidence="2">The sequence shown here is derived from an EMBL/GenBank/DDBJ whole genome shotgun (WGS) entry which is preliminary data.</text>
</comment>
<sequence>MVTATFTTQTNHAYIAVGAHPPGRGWFAFDVLMPAARRGEAKLFAMTVWNLSKQEVNAPHSIRRDITTGHYWYRVPRRGKESHPGKRTALWNGMGIAQRFNLPKIAILKCRKIEKCSLDHVFDIVDVRYEDDGSAFWLKLDTRGGDIGADVEEIDLAYLSKLPLQDPLSKDALPKVDSPKQESAEQLEAACEMAREVHHATISRSDAISYLHRQHGINSGTASVWLNNYRCLTTGIEIRSPMSAEGMGIFADSLIACDGPSALENITRAILGFIRYAKTQWKYESHSMQQLLDRLQSDALQGERIRALEVMLDPNDEDYEDDGRPSQIRKELWIRGPQHAALRRNLKRRWKNACAVHGVYCNGRLIASHIVPWSRDSLLRGDPNNGLLLSVPIDSLFDRGLISFDDEGRILRSKNLDARTAEHFGVVEGLRLRWNEISSRARKKIAVNLGRHRQIHEEAHGYKA</sequence>
<dbReference type="Pfam" id="PF13391">
    <property type="entry name" value="HNH_2"/>
    <property type="match status" value="1"/>
</dbReference>
<organism evidence="2 3">
    <name type="scientific">Achromobacter spanius</name>
    <dbReference type="NCBI Taxonomy" id="217203"/>
    <lineage>
        <taxon>Bacteria</taxon>
        <taxon>Pseudomonadati</taxon>
        <taxon>Pseudomonadota</taxon>
        <taxon>Betaproteobacteria</taxon>
        <taxon>Burkholderiales</taxon>
        <taxon>Alcaligenaceae</taxon>
        <taxon>Achromobacter</taxon>
    </lineage>
</organism>
<name>A0AA42ITQ6_9BURK</name>
<dbReference type="AlphaFoldDB" id="A0AA42ITQ6"/>